<evidence type="ECO:0000313" key="2">
    <source>
        <dbReference type="Proteomes" id="UP001186974"/>
    </source>
</evidence>
<accession>A0ACC3DU03</accession>
<name>A0ACC3DU03_9PEZI</name>
<sequence length="365" mass="38382">MVAIFNVLAIVGAASGLALKTRQAACGISLAPLAPAVGAALVPAAAPPPSGPVPGASANSLDSAFKALGKKYFGVAADQRQLQGRGAAVIKANFGQVTPENSMKWDATEPANGRFTFTGGDYLVDWATENGQMIRGHTLVWHSQLPQWVKDIRDKATLTKVIQTRITTVMQHWKGKIYAWDVLNEIFNEDATLRSSVFSDVLGEDFVGIAFRAARAADPTAKLYINDYNLDDANAAKTKGMAAAVKRWIAAGIPIDGIGSQAHLKPGMGRAAASAMRLLCSAAPECAITELDIAQAPSADYVQAVDACAGIENCVGVTVWGVSDSESWRKAETPLLLDGGFSPKPAYNAILSSLEAKAQAQQTIG</sequence>
<reference evidence="1" key="1">
    <citation type="submission" date="2024-09" db="EMBL/GenBank/DDBJ databases">
        <title>Black Yeasts Isolated from many extreme environments.</title>
        <authorList>
            <person name="Coleine C."/>
            <person name="Stajich J.E."/>
            <person name="Selbmann L."/>
        </authorList>
    </citation>
    <scope>NUCLEOTIDE SEQUENCE</scope>
    <source>
        <strain evidence="1">CCFEE 5737</strain>
    </source>
</reference>
<gene>
    <name evidence="1" type="ORF">LTS18_003298</name>
</gene>
<organism evidence="1 2">
    <name type="scientific">Coniosporium uncinatum</name>
    <dbReference type="NCBI Taxonomy" id="93489"/>
    <lineage>
        <taxon>Eukaryota</taxon>
        <taxon>Fungi</taxon>
        <taxon>Dikarya</taxon>
        <taxon>Ascomycota</taxon>
        <taxon>Pezizomycotina</taxon>
        <taxon>Dothideomycetes</taxon>
        <taxon>Dothideomycetes incertae sedis</taxon>
        <taxon>Coniosporium</taxon>
    </lineage>
</organism>
<proteinExistence type="predicted"/>
<comment type="caution">
    <text evidence="1">The sequence shown here is derived from an EMBL/GenBank/DDBJ whole genome shotgun (WGS) entry which is preliminary data.</text>
</comment>
<protein>
    <submittedName>
        <fullName evidence="1">Uncharacterized protein</fullName>
    </submittedName>
</protein>
<keyword evidence="2" id="KW-1185">Reference proteome</keyword>
<dbReference type="EMBL" id="JAWDJW010000778">
    <property type="protein sequence ID" value="KAK3080032.1"/>
    <property type="molecule type" value="Genomic_DNA"/>
</dbReference>
<evidence type="ECO:0000313" key="1">
    <source>
        <dbReference type="EMBL" id="KAK3080032.1"/>
    </source>
</evidence>
<dbReference type="Proteomes" id="UP001186974">
    <property type="component" value="Unassembled WGS sequence"/>
</dbReference>